<organism evidence="2 3">
    <name type="scientific">Cercophora samala</name>
    <dbReference type="NCBI Taxonomy" id="330535"/>
    <lineage>
        <taxon>Eukaryota</taxon>
        <taxon>Fungi</taxon>
        <taxon>Dikarya</taxon>
        <taxon>Ascomycota</taxon>
        <taxon>Pezizomycotina</taxon>
        <taxon>Sordariomycetes</taxon>
        <taxon>Sordariomycetidae</taxon>
        <taxon>Sordariales</taxon>
        <taxon>Lasiosphaeriaceae</taxon>
        <taxon>Cercophora</taxon>
    </lineage>
</organism>
<dbReference type="EMBL" id="JAULSY010000008">
    <property type="protein sequence ID" value="KAK0673082.1"/>
    <property type="molecule type" value="Genomic_DNA"/>
</dbReference>
<protein>
    <submittedName>
        <fullName evidence="2">Heterokaryon incompatibility protein-domain-containing protein</fullName>
    </submittedName>
</protein>
<evidence type="ECO:0000313" key="3">
    <source>
        <dbReference type="Proteomes" id="UP001174997"/>
    </source>
</evidence>
<dbReference type="PANTHER" id="PTHR33112">
    <property type="entry name" value="DOMAIN PROTEIN, PUTATIVE-RELATED"/>
    <property type="match status" value="1"/>
</dbReference>
<dbReference type="PANTHER" id="PTHR33112:SF16">
    <property type="entry name" value="HETEROKARYON INCOMPATIBILITY DOMAIN-CONTAINING PROTEIN"/>
    <property type="match status" value="1"/>
</dbReference>
<proteinExistence type="predicted"/>
<evidence type="ECO:0000259" key="1">
    <source>
        <dbReference type="Pfam" id="PF06985"/>
    </source>
</evidence>
<dbReference type="Proteomes" id="UP001174997">
    <property type="component" value="Unassembled WGS sequence"/>
</dbReference>
<name>A0AA39ZLS2_9PEZI</name>
<dbReference type="InterPro" id="IPR010730">
    <property type="entry name" value="HET"/>
</dbReference>
<sequence>AVKLVAAPVVDNVVNPVIKDVAKPAISGIVAPAAEVLLTPLARGIVQPLGQGIASPVIDAVARPLLDGVVAPVVQGVAPAAQEVTQAVGRGVVTPVARGLVAPILRDVVAPVAQDITVPVVRAVMNPVITGVVNPVAEELIVPATRKVVLPLVNDVGKPLFQAVGQPVFSEVLNPLVQGAATPAIREAAKDLLKLAKPAAEAVAEAFRDLGINYESAIGEAFRDFVFSNALGKNNELECSLCDLCQSLAFYSGSKPLPFQSLSPQHRSANEQLRASSKCRLCALIHTALGLPETETTPDQQVFVDTCVREGAVHDGLGFINHFKVSSGGQTRLLSFLFNLPSDDASKRAAPLRDYLLDQSEKDRLVTLQLIKDWRRTCRDSHDCDARLVGDRYYNRGRHTKFAPFRLIDMEEERLVELHHESQIEYLALSYTWGRAPEDLKRSTLQGNVHQRTQPYGLREDLDPKVLPQVYQDALEVAKGLGYRYIWIDAFCIIQKNDKDVQAQISNMGYVYQNADMTLAAGGGAGSAVPLFVKRKVSARPCLVKAMVDGQPRYVIVSRPMDDTTSVLDSRLWVFQEQILSRRTVQFGPHYTTWRCSKMNAIESLPLNVPEEPISKEEFLQLDDSIKKLQVWIKNTASHRFTAQLTFTHEFASAWYSAICNYTNRNWSNREDQIGAFMGVASVIATRSGWRHLAGLWKEDLPYGLTWFKCNQPYANNDKGDGFPTGLEHEASCAPSWSWAARANGPVVFLPRAGFQSHLVEIGETNWDWPAPETQDAHNGRLTLSGQLFQAELQPQSPSLLATVALQPSSEGKWKAQLINSGVKLGEVYLDAPMVSSTPEAVCCLLLGTLHKGYRYWGVGLALRAVGNPGQQRFERAGLVGLFNPV</sequence>
<dbReference type="AlphaFoldDB" id="A0AA39ZLS2"/>
<accession>A0AA39ZLS2</accession>
<feature type="domain" description="Heterokaryon incompatibility" evidence="1">
    <location>
        <begin position="426"/>
        <end position="577"/>
    </location>
</feature>
<comment type="caution">
    <text evidence="2">The sequence shown here is derived from an EMBL/GenBank/DDBJ whole genome shotgun (WGS) entry which is preliminary data.</text>
</comment>
<feature type="non-terminal residue" evidence="2">
    <location>
        <position position="886"/>
    </location>
</feature>
<keyword evidence="3" id="KW-1185">Reference proteome</keyword>
<reference evidence="2" key="1">
    <citation type="submission" date="2023-06" db="EMBL/GenBank/DDBJ databases">
        <title>Genome-scale phylogeny and comparative genomics of the fungal order Sordariales.</title>
        <authorList>
            <consortium name="Lawrence Berkeley National Laboratory"/>
            <person name="Hensen N."/>
            <person name="Bonometti L."/>
            <person name="Westerberg I."/>
            <person name="Brannstrom I.O."/>
            <person name="Guillou S."/>
            <person name="Cros-Aarteil S."/>
            <person name="Calhoun S."/>
            <person name="Haridas S."/>
            <person name="Kuo A."/>
            <person name="Mondo S."/>
            <person name="Pangilinan J."/>
            <person name="Riley R."/>
            <person name="Labutti K."/>
            <person name="Andreopoulos B."/>
            <person name="Lipzen A."/>
            <person name="Chen C."/>
            <person name="Yanf M."/>
            <person name="Daum C."/>
            <person name="Ng V."/>
            <person name="Clum A."/>
            <person name="Steindorff A."/>
            <person name="Ohm R."/>
            <person name="Martin F."/>
            <person name="Silar P."/>
            <person name="Natvig D."/>
            <person name="Lalanne C."/>
            <person name="Gautier V."/>
            <person name="Ament-Velasquez S.L."/>
            <person name="Kruys A."/>
            <person name="Hutchinson M.I."/>
            <person name="Powell A.J."/>
            <person name="Barry K."/>
            <person name="Miller A.N."/>
            <person name="Grigoriev I.V."/>
            <person name="Debuchy R."/>
            <person name="Gladieux P."/>
            <person name="Thoren M.H."/>
            <person name="Johannesson H."/>
        </authorList>
    </citation>
    <scope>NUCLEOTIDE SEQUENCE</scope>
    <source>
        <strain evidence="2">CBS 307.81</strain>
    </source>
</reference>
<evidence type="ECO:0000313" key="2">
    <source>
        <dbReference type="EMBL" id="KAK0673082.1"/>
    </source>
</evidence>
<dbReference type="Pfam" id="PF06985">
    <property type="entry name" value="HET"/>
    <property type="match status" value="1"/>
</dbReference>
<gene>
    <name evidence="2" type="ORF">QBC41DRAFT_396934</name>
</gene>
<feature type="non-terminal residue" evidence="2">
    <location>
        <position position="1"/>
    </location>
</feature>